<dbReference type="Proteomes" id="UP000235145">
    <property type="component" value="Unassembled WGS sequence"/>
</dbReference>
<evidence type="ECO:0000313" key="2">
    <source>
        <dbReference type="Proteomes" id="UP000235145"/>
    </source>
</evidence>
<proteinExistence type="predicted"/>
<dbReference type="EMBL" id="NBSK02000003">
    <property type="protein sequence ID" value="KAJ0217482.1"/>
    <property type="molecule type" value="Genomic_DNA"/>
</dbReference>
<accession>A0A9R1W707</accession>
<dbReference type="AlphaFoldDB" id="A0A9R1W707"/>
<name>A0A9R1W707_LACSA</name>
<comment type="caution">
    <text evidence="1">The sequence shown here is derived from an EMBL/GenBank/DDBJ whole genome shotgun (WGS) entry which is preliminary data.</text>
</comment>
<sequence>MGKQKVEVFKKNMHMSRPKSFARIHDKMEFCTISQMFERTRKRTNERLYVDTYDDTAKKIEQMKNYKPLEDGSGFVDIYMIVMNKENDGYQRLYGKDITNRLIKCIIHDSDGTYEII</sequence>
<keyword evidence="2" id="KW-1185">Reference proteome</keyword>
<gene>
    <name evidence="1" type="ORF">LSAT_V11C300131200</name>
</gene>
<reference evidence="1 2" key="1">
    <citation type="journal article" date="2017" name="Nat. Commun.">
        <title>Genome assembly with in vitro proximity ligation data and whole-genome triplication in lettuce.</title>
        <authorList>
            <person name="Reyes-Chin-Wo S."/>
            <person name="Wang Z."/>
            <person name="Yang X."/>
            <person name="Kozik A."/>
            <person name="Arikit S."/>
            <person name="Song C."/>
            <person name="Xia L."/>
            <person name="Froenicke L."/>
            <person name="Lavelle D.O."/>
            <person name="Truco M.J."/>
            <person name="Xia R."/>
            <person name="Zhu S."/>
            <person name="Xu C."/>
            <person name="Xu H."/>
            <person name="Xu X."/>
            <person name="Cox K."/>
            <person name="Korf I."/>
            <person name="Meyers B.C."/>
            <person name="Michelmore R.W."/>
        </authorList>
    </citation>
    <scope>NUCLEOTIDE SEQUENCE [LARGE SCALE GENOMIC DNA]</scope>
    <source>
        <strain evidence="2">cv. Salinas</strain>
        <tissue evidence="1">Seedlings</tissue>
    </source>
</reference>
<protein>
    <submittedName>
        <fullName evidence="1">Uncharacterized protein</fullName>
    </submittedName>
</protein>
<organism evidence="1 2">
    <name type="scientific">Lactuca sativa</name>
    <name type="common">Garden lettuce</name>
    <dbReference type="NCBI Taxonomy" id="4236"/>
    <lineage>
        <taxon>Eukaryota</taxon>
        <taxon>Viridiplantae</taxon>
        <taxon>Streptophyta</taxon>
        <taxon>Embryophyta</taxon>
        <taxon>Tracheophyta</taxon>
        <taxon>Spermatophyta</taxon>
        <taxon>Magnoliopsida</taxon>
        <taxon>eudicotyledons</taxon>
        <taxon>Gunneridae</taxon>
        <taxon>Pentapetalae</taxon>
        <taxon>asterids</taxon>
        <taxon>campanulids</taxon>
        <taxon>Asterales</taxon>
        <taxon>Asteraceae</taxon>
        <taxon>Cichorioideae</taxon>
        <taxon>Cichorieae</taxon>
        <taxon>Lactucinae</taxon>
        <taxon>Lactuca</taxon>
    </lineage>
</organism>
<evidence type="ECO:0000313" key="1">
    <source>
        <dbReference type="EMBL" id="KAJ0217482.1"/>
    </source>
</evidence>